<proteinExistence type="predicted"/>
<evidence type="ECO:0000256" key="1">
    <source>
        <dbReference type="SAM" id="MobiDB-lite"/>
    </source>
</evidence>
<accession>A0A2B4R565</accession>
<dbReference type="SMART" id="SM00513">
    <property type="entry name" value="SAP"/>
    <property type="match status" value="1"/>
</dbReference>
<dbReference type="SUPFAM" id="SSF68906">
    <property type="entry name" value="SAP domain"/>
    <property type="match status" value="1"/>
</dbReference>
<reference evidence="4" key="1">
    <citation type="journal article" date="2017" name="bioRxiv">
        <title>Comparative analysis of the genomes of Stylophora pistillata and Acropora digitifera provides evidence for extensive differences between species of corals.</title>
        <authorList>
            <person name="Voolstra C.R."/>
            <person name="Li Y."/>
            <person name="Liew Y.J."/>
            <person name="Baumgarten S."/>
            <person name="Zoccola D."/>
            <person name="Flot J.-F."/>
            <person name="Tambutte S."/>
            <person name="Allemand D."/>
            <person name="Aranda M."/>
        </authorList>
    </citation>
    <scope>NUCLEOTIDE SEQUENCE [LARGE SCALE GENOMIC DNA]</scope>
</reference>
<feature type="domain" description="SAP" evidence="2">
    <location>
        <begin position="81"/>
        <end position="115"/>
    </location>
</feature>
<name>A0A2B4R565_STYPI</name>
<feature type="region of interest" description="Disordered" evidence="1">
    <location>
        <begin position="122"/>
        <end position="157"/>
    </location>
</feature>
<dbReference type="PROSITE" id="PS50800">
    <property type="entry name" value="SAP"/>
    <property type="match status" value="1"/>
</dbReference>
<dbReference type="OrthoDB" id="5975115at2759"/>
<protein>
    <submittedName>
        <fullName evidence="3">Apoptotic chromatin condensation inducer in the nucleus</fullName>
    </submittedName>
</protein>
<comment type="caution">
    <text evidence="3">The sequence shown here is derived from an EMBL/GenBank/DDBJ whole genome shotgun (WGS) entry which is preliminary data.</text>
</comment>
<sequence length="176" mass="19646">MADGHVFLAPKADRFISRPRLVRTSSLPDLSKVHTDSTLVVADQINNKNMSTSVPEYGSLSSSFEMSEMAAIKNALNGRSINSLKVKDLRDELEKRKLSKSGRKTELVKRLKESILSGSGEIQIPRQNVNQPSPRPSAVINLDDTSSSPEQQSHTCNGYKSLKDLYDRLENEIYRV</sequence>
<keyword evidence="4" id="KW-1185">Reference proteome</keyword>
<dbReference type="Pfam" id="PF02037">
    <property type="entry name" value="SAP"/>
    <property type="match status" value="1"/>
</dbReference>
<evidence type="ECO:0000313" key="4">
    <source>
        <dbReference type="Proteomes" id="UP000225706"/>
    </source>
</evidence>
<dbReference type="PANTHER" id="PTHR47031">
    <property type="entry name" value="SAP DNA-BINDING DOMAIN-CONTAINING PROTEIN"/>
    <property type="match status" value="1"/>
</dbReference>
<dbReference type="Gene3D" id="1.10.720.30">
    <property type="entry name" value="SAP domain"/>
    <property type="match status" value="1"/>
</dbReference>
<dbReference type="PANTHER" id="PTHR47031:SF3">
    <property type="entry name" value="SAP DOMAIN-CONTAINING PROTEIN"/>
    <property type="match status" value="1"/>
</dbReference>
<dbReference type="InterPro" id="IPR036361">
    <property type="entry name" value="SAP_dom_sf"/>
</dbReference>
<dbReference type="InterPro" id="IPR003034">
    <property type="entry name" value="SAP_dom"/>
</dbReference>
<dbReference type="Proteomes" id="UP000225706">
    <property type="component" value="Unassembled WGS sequence"/>
</dbReference>
<gene>
    <name evidence="3" type="primary">Acin1</name>
    <name evidence="3" type="ORF">AWC38_SpisGene24153</name>
</gene>
<dbReference type="EMBL" id="LSMT01001695">
    <property type="protein sequence ID" value="PFX11963.1"/>
    <property type="molecule type" value="Genomic_DNA"/>
</dbReference>
<evidence type="ECO:0000259" key="2">
    <source>
        <dbReference type="PROSITE" id="PS50800"/>
    </source>
</evidence>
<dbReference type="AlphaFoldDB" id="A0A2B4R565"/>
<evidence type="ECO:0000313" key="3">
    <source>
        <dbReference type="EMBL" id="PFX11963.1"/>
    </source>
</evidence>
<organism evidence="3 4">
    <name type="scientific">Stylophora pistillata</name>
    <name type="common">Smooth cauliflower coral</name>
    <dbReference type="NCBI Taxonomy" id="50429"/>
    <lineage>
        <taxon>Eukaryota</taxon>
        <taxon>Metazoa</taxon>
        <taxon>Cnidaria</taxon>
        <taxon>Anthozoa</taxon>
        <taxon>Hexacorallia</taxon>
        <taxon>Scleractinia</taxon>
        <taxon>Astrocoeniina</taxon>
        <taxon>Pocilloporidae</taxon>
        <taxon>Stylophora</taxon>
    </lineage>
</organism>
<feature type="compositionally biased region" description="Polar residues" evidence="1">
    <location>
        <begin position="143"/>
        <end position="157"/>
    </location>
</feature>